<dbReference type="Proteomes" id="UP000823894">
    <property type="component" value="Unassembled WGS sequence"/>
</dbReference>
<name>A0A9D2SY07_9FIRM</name>
<comment type="caution">
    <text evidence="2">The sequence shown here is derived from an EMBL/GenBank/DDBJ whole genome shotgun (WGS) entry which is preliminary data.</text>
</comment>
<gene>
    <name evidence="2" type="ORF">H9757_03090</name>
</gene>
<reference evidence="2" key="2">
    <citation type="submission" date="2021-04" db="EMBL/GenBank/DDBJ databases">
        <authorList>
            <person name="Gilroy R."/>
        </authorList>
    </citation>
    <scope>NUCLEOTIDE SEQUENCE</scope>
    <source>
        <strain evidence="2">ChiGjej1B1-1692</strain>
    </source>
</reference>
<evidence type="ECO:0000313" key="3">
    <source>
        <dbReference type="Proteomes" id="UP000823894"/>
    </source>
</evidence>
<sequence>MSWIYDLPDGRKACIYTERHRILLHTFSSRNAGASAVLKEDCRSELSCLMFYGTIYFAYADTEGGIVFDGIGSGSEIRVRPSGEISGLRLAAAAGSVCVFFMTKDPDTGWSRLNVWEPYESGNPRIVREEKRSFQYCILQLDNTILAVLYRGRKILSACIWIGGEFQDAVTLEQNERAERLLAELELERQTAREEKELYEKEISYVKQKYDELAEYAAKLQRAVKQWREQYMEEIDI</sequence>
<protein>
    <submittedName>
        <fullName evidence="2">Uncharacterized protein</fullName>
    </submittedName>
</protein>
<dbReference type="AlphaFoldDB" id="A0A9D2SY07"/>
<feature type="coiled-coil region" evidence="1">
    <location>
        <begin position="168"/>
        <end position="230"/>
    </location>
</feature>
<keyword evidence="1" id="KW-0175">Coiled coil</keyword>
<reference evidence="2" key="1">
    <citation type="journal article" date="2021" name="PeerJ">
        <title>Extensive microbial diversity within the chicken gut microbiome revealed by metagenomics and culture.</title>
        <authorList>
            <person name="Gilroy R."/>
            <person name="Ravi A."/>
            <person name="Getino M."/>
            <person name="Pursley I."/>
            <person name="Horton D.L."/>
            <person name="Alikhan N.F."/>
            <person name="Baker D."/>
            <person name="Gharbi K."/>
            <person name="Hall N."/>
            <person name="Watson M."/>
            <person name="Adriaenssens E.M."/>
            <person name="Foster-Nyarko E."/>
            <person name="Jarju S."/>
            <person name="Secka A."/>
            <person name="Antonio M."/>
            <person name="Oren A."/>
            <person name="Chaudhuri R.R."/>
            <person name="La Ragione R."/>
            <person name="Hildebrand F."/>
            <person name="Pallen M.J."/>
        </authorList>
    </citation>
    <scope>NUCLEOTIDE SEQUENCE</scope>
    <source>
        <strain evidence="2">ChiGjej1B1-1692</strain>
    </source>
</reference>
<proteinExistence type="predicted"/>
<organism evidence="2 3">
    <name type="scientific">Candidatus Mediterraneibacter faecigallinarum</name>
    <dbReference type="NCBI Taxonomy" id="2838669"/>
    <lineage>
        <taxon>Bacteria</taxon>
        <taxon>Bacillati</taxon>
        <taxon>Bacillota</taxon>
        <taxon>Clostridia</taxon>
        <taxon>Lachnospirales</taxon>
        <taxon>Lachnospiraceae</taxon>
        <taxon>Mediterraneibacter</taxon>
    </lineage>
</organism>
<dbReference type="EMBL" id="DWWK01000038">
    <property type="protein sequence ID" value="HJC38040.1"/>
    <property type="molecule type" value="Genomic_DNA"/>
</dbReference>
<evidence type="ECO:0000313" key="2">
    <source>
        <dbReference type="EMBL" id="HJC38040.1"/>
    </source>
</evidence>
<accession>A0A9D2SY07</accession>
<evidence type="ECO:0000256" key="1">
    <source>
        <dbReference type="SAM" id="Coils"/>
    </source>
</evidence>